<evidence type="ECO:0000256" key="3">
    <source>
        <dbReference type="ARBA" id="ARBA00022723"/>
    </source>
</evidence>
<evidence type="ECO:0000256" key="7">
    <source>
        <dbReference type="PROSITE-ProRule" id="PRU00207"/>
    </source>
</evidence>
<feature type="zinc finger region" description="TRAF-type" evidence="7">
    <location>
        <begin position="51"/>
        <end position="94"/>
    </location>
</feature>
<sequence length="478" mass="54727">MPCPTCKMDITPDSLKPDKKKRREVQSLLVKCPFARYGCQWCGGLKEMKRHADSCQYHGVPCPSCNKTIAEREMTTHLSECQRKLGICTYCEICVKATSMQDHLKICKKVIISCPFQCGLRDRPREEIDQHRPLCPNVDKACPFAELGCDYIGDKVTVQQHLAEEPIRHLMFLCDEVTNLKNFQTNMESEWSEMNERHRDILQRAITANEMYGAQLIWRIDNMNQRINEARSGTSPIIHSDPFVTKRYGYKFIASACLFGDGEYRGKYMAVYLTLVRGKYDALLQWPFDLTVCITLLDQNPDHNERCDISYRVDARKIKEKSEFIERPLSDKNGSFGAQTFCRLEVMNSFIRDDVMFLKFEVEPMKSQHILKSVSPQNLENSSTSNELAQRTPMTITSTELPKAVEETSTGSQTRTGPWSAQSNGQRPHRPSMNEVSPPNPTASPPIPTHRPKVPPVIVTEKNEIQESAENEERSTRF</sequence>
<evidence type="ECO:0000256" key="2">
    <source>
        <dbReference type="ARBA" id="ARBA00022490"/>
    </source>
</evidence>
<dbReference type="AlphaFoldDB" id="A0AAN8IEP2"/>
<dbReference type="PROSITE" id="PS50144">
    <property type="entry name" value="MATH"/>
    <property type="match status" value="1"/>
</dbReference>
<dbReference type="Gene3D" id="2.60.210.10">
    <property type="entry name" value="Apoptosis, Tumor Necrosis Factor Receptor Associated Protein 2, Chain A"/>
    <property type="match status" value="1"/>
</dbReference>
<dbReference type="InterPro" id="IPR049342">
    <property type="entry name" value="TRAF1-6_MATH_dom"/>
</dbReference>
<keyword evidence="12" id="KW-1185">Reference proteome</keyword>
<dbReference type="GO" id="GO:0043122">
    <property type="term" value="P:regulation of canonical NF-kappaB signal transduction"/>
    <property type="evidence" value="ECO:0007669"/>
    <property type="project" value="TreeGrafter"/>
</dbReference>
<dbReference type="PANTHER" id="PTHR10131:SF151">
    <property type="entry name" value="TNF RECEPTOR ASSOCIATED FACTOR (TRAF) HOMOLOG"/>
    <property type="match status" value="1"/>
</dbReference>
<dbReference type="Proteomes" id="UP001331761">
    <property type="component" value="Unassembled WGS sequence"/>
</dbReference>
<feature type="domain" description="TRAF-type" evidence="10">
    <location>
        <begin position="51"/>
        <end position="94"/>
    </location>
</feature>
<evidence type="ECO:0000313" key="12">
    <source>
        <dbReference type="Proteomes" id="UP001331761"/>
    </source>
</evidence>
<keyword evidence="6 7" id="KW-0862">Zinc</keyword>
<keyword evidence="3 7" id="KW-0479">Metal-binding</keyword>
<keyword evidence="5 7" id="KW-0863">Zinc-finger</keyword>
<feature type="domain" description="TRAF-type" evidence="10">
    <location>
        <begin position="103"/>
        <end position="149"/>
    </location>
</feature>
<dbReference type="PROSITE" id="PS50145">
    <property type="entry name" value="ZF_TRAF"/>
    <property type="match status" value="2"/>
</dbReference>
<evidence type="ECO:0000256" key="5">
    <source>
        <dbReference type="ARBA" id="ARBA00022771"/>
    </source>
</evidence>
<dbReference type="PANTHER" id="PTHR10131">
    <property type="entry name" value="TNF RECEPTOR ASSOCIATED FACTOR"/>
    <property type="match status" value="1"/>
</dbReference>
<dbReference type="InterPro" id="IPR008974">
    <property type="entry name" value="TRAF-like"/>
</dbReference>
<evidence type="ECO:0000313" key="11">
    <source>
        <dbReference type="EMBL" id="KAK5966392.1"/>
    </source>
</evidence>
<dbReference type="Pfam" id="PF21355">
    <property type="entry name" value="TRAF-mep_MATH"/>
    <property type="match status" value="1"/>
</dbReference>
<feature type="domain" description="MATH" evidence="9">
    <location>
        <begin position="213"/>
        <end position="362"/>
    </location>
</feature>
<protein>
    <submittedName>
        <fullName evidence="11">TNF Receptor Associated Factor (TRAF)</fullName>
    </submittedName>
</protein>
<dbReference type="InterPro" id="IPR001293">
    <property type="entry name" value="Znf_TRAF"/>
</dbReference>
<keyword evidence="2" id="KW-0963">Cytoplasm</keyword>
<feature type="zinc finger region" description="TRAF-type" evidence="7">
    <location>
        <begin position="103"/>
        <end position="149"/>
    </location>
</feature>
<dbReference type="GO" id="GO:0005737">
    <property type="term" value="C:cytoplasm"/>
    <property type="evidence" value="ECO:0007669"/>
    <property type="project" value="UniProtKB-SubCell"/>
</dbReference>
<feature type="compositionally biased region" description="Basic and acidic residues" evidence="8">
    <location>
        <begin position="461"/>
        <end position="478"/>
    </location>
</feature>
<accession>A0AAN8IEP2</accession>
<feature type="region of interest" description="Disordered" evidence="8">
    <location>
        <begin position="373"/>
        <end position="478"/>
    </location>
</feature>
<evidence type="ECO:0000256" key="8">
    <source>
        <dbReference type="SAM" id="MobiDB-lite"/>
    </source>
</evidence>
<dbReference type="Gene3D" id="3.30.40.10">
    <property type="entry name" value="Zinc/RING finger domain, C3HC4 (zinc finger)"/>
    <property type="match status" value="2"/>
</dbReference>
<evidence type="ECO:0000259" key="9">
    <source>
        <dbReference type="PROSITE" id="PS50144"/>
    </source>
</evidence>
<dbReference type="InterPro" id="IPR013083">
    <property type="entry name" value="Znf_RING/FYVE/PHD"/>
</dbReference>
<feature type="compositionally biased region" description="Pro residues" evidence="8">
    <location>
        <begin position="438"/>
        <end position="449"/>
    </location>
</feature>
<evidence type="ECO:0000256" key="1">
    <source>
        <dbReference type="ARBA" id="ARBA00004496"/>
    </source>
</evidence>
<organism evidence="11 12">
    <name type="scientific">Trichostrongylus colubriformis</name>
    <name type="common">Black scour worm</name>
    <dbReference type="NCBI Taxonomy" id="6319"/>
    <lineage>
        <taxon>Eukaryota</taxon>
        <taxon>Metazoa</taxon>
        <taxon>Ecdysozoa</taxon>
        <taxon>Nematoda</taxon>
        <taxon>Chromadorea</taxon>
        <taxon>Rhabditida</taxon>
        <taxon>Rhabditina</taxon>
        <taxon>Rhabditomorpha</taxon>
        <taxon>Strongyloidea</taxon>
        <taxon>Trichostrongylidae</taxon>
        <taxon>Trichostrongylus</taxon>
    </lineage>
</organism>
<evidence type="ECO:0000256" key="4">
    <source>
        <dbReference type="ARBA" id="ARBA00022737"/>
    </source>
</evidence>
<feature type="compositionally biased region" description="Polar residues" evidence="8">
    <location>
        <begin position="374"/>
        <end position="400"/>
    </location>
</feature>
<dbReference type="Pfam" id="PF02176">
    <property type="entry name" value="zf-TRAF"/>
    <property type="match status" value="1"/>
</dbReference>
<dbReference type="InterPro" id="IPR002083">
    <property type="entry name" value="MATH/TRAF_dom"/>
</dbReference>
<evidence type="ECO:0000259" key="10">
    <source>
        <dbReference type="PROSITE" id="PS50145"/>
    </source>
</evidence>
<name>A0AAN8IEP2_TRICO</name>
<dbReference type="SMART" id="SM00061">
    <property type="entry name" value="MATH"/>
    <property type="match status" value="1"/>
</dbReference>
<feature type="compositionally biased region" description="Polar residues" evidence="8">
    <location>
        <begin position="407"/>
        <end position="426"/>
    </location>
</feature>
<gene>
    <name evidence="11" type="ORF">GCK32_008306</name>
</gene>
<keyword evidence="11" id="KW-0675">Receptor</keyword>
<reference evidence="11 12" key="1">
    <citation type="submission" date="2019-10" db="EMBL/GenBank/DDBJ databases">
        <title>Assembly and Annotation for the nematode Trichostrongylus colubriformis.</title>
        <authorList>
            <person name="Martin J."/>
        </authorList>
    </citation>
    <scope>NUCLEOTIDE SEQUENCE [LARGE SCALE GENOMIC DNA]</scope>
    <source>
        <strain evidence="11">G859</strain>
        <tissue evidence="11">Whole worm</tissue>
    </source>
</reference>
<keyword evidence="4" id="KW-0677">Repeat</keyword>
<comment type="caution">
    <text evidence="11">The sequence shown here is derived from an EMBL/GenBank/DDBJ whole genome shotgun (WGS) entry which is preliminary data.</text>
</comment>
<proteinExistence type="predicted"/>
<dbReference type="EMBL" id="WIXE01023533">
    <property type="protein sequence ID" value="KAK5966392.1"/>
    <property type="molecule type" value="Genomic_DNA"/>
</dbReference>
<dbReference type="GO" id="GO:0008270">
    <property type="term" value="F:zinc ion binding"/>
    <property type="evidence" value="ECO:0007669"/>
    <property type="project" value="UniProtKB-KW"/>
</dbReference>
<evidence type="ECO:0000256" key="6">
    <source>
        <dbReference type="ARBA" id="ARBA00022833"/>
    </source>
</evidence>
<comment type="subcellular location">
    <subcellularLocation>
        <location evidence="1">Cytoplasm</location>
    </subcellularLocation>
</comment>
<dbReference type="SUPFAM" id="SSF49599">
    <property type="entry name" value="TRAF domain-like"/>
    <property type="match status" value="2"/>
</dbReference>